<keyword evidence="6" id="KW-0028">Amino-acid biosynthesis</keyword>
<dbReference type="GeneID" id="61054881"/>
<evidence type="ECO:0000256" key="11">
    <source>
        <dbReference type="RuleBase" id="RU003693"/>
    </source>
</evidence>
<comment type="caution">
    <text evidence="13">The sequence shown here is derived from an EMBL/GenBank/DDBJ whole genome shotgun (WGS) entry which is preliminary data.</text>
</comment>
<gene>
    <name evidence="13" type="ORF">C8D77_111106</name>
</gene>
<evidence type="ECO:0000256" key="10">
    <source>
        <dbReference type="ARBA" id="ARBA00047481"/>
    </source>
</evidence>
<evidence type="ECO:0000256" key="8">
    <source>
        <dbReference type="ARBA" id="ARBA00022898"/>
    </source>
</evidence>
<dbReference type="InterPro" id="IPR015421">
    <property type="entry name" value="PyrdxlP-dep_Trfase_major"/>
</dbReference>
<dbReference type="PANTHER" id="PTHR43643:SF6">
    <property type="entry name" value="HISTIDINOL-PHOSPHATE AMINOTRANSFERASE"/>
    <property type="match status" value="1"/>
</dbReference>
<sequence>MTLFRECFRHLGSIERKRIPPIPREDMRLHRLERPEPWPSEVVEAMRAGPPDNWYPDYAAFYRRLSAFTGVAEERLVVGAGIEDFIRTLILLCCEPADGFAFTWPTCAMFDVYSEVFLARPVRIVTDPKRLLGVADIVDKLDSGVRLLILPNPGQPVETYFCLAELRRIAQRCQEIGAVFAIDEAYYGFGAETALPLVDEFDNVLIMRTFSKAFGGAALRVGYAIGQPSVIRPLHAIRESGEISGPSLHAATVLMDMWAQWIEPGIAEVCAGRDWLRETLRADGFDVRGWFANHVLIGPGERASEVAAALKVRGVHVKAGFPAPLDGHLLVTCGSGALMQRFHSIFVESV</sequence>
<feature type="domain" description="Aminotransferase class I/classII large" evidence="12">
    <location>
        <begin position="48"/>
        <end position="336"/>
    </location>
</feature>
<keyword evidence="5 13" id="KW-0032">Aminotransferase</keyword>
<comment type="similarity">
    <text evidence="3">Belongs to the class-II pyridoxal-phosphate-dependent aminotransferase family. Histidinol-phosphate aminotransferase subfamily.</text>
</comment>
<evidence type="ECO:0000256" key="1">
    <source>
        <dbReference type="ARBA" id="ARBA00001933"/>
    </source>
</evidence>
<evidence type="ECO:0000313" key="13">
    <source>
        <dbReference type="EMBL" id="PWJ88383.1"/>
    </source>
</evidence>
<dbReference type="EC" id="2.6.1.9" evidence="4"/>
<evidence type="ECO:0000259" key="12">
    <source>
        <dbReference type="Pfam" id="PF00155"/>
    </source>
</evidence>
<dbReference type="GO" id="GO:0030170">
    <property type="term" value="F:pyridoxal phosphate binding"/>
    <property type="evidence" value="ECO:0007669"/>
    <property type="project" value="InterPro"/>
</dbReference>
<dbReference type="PROSITE" id="PS00599">
    <property type="entry name" value="AA_TRANSFER_CLASS_2"/>
    <property type="match status" value="1"/>
</dbReference>
<dbReference type="GO" id="GO:0000105">
    <property type="term" value="P:L-histidine biosynthetic process"/>
    <property type="evidence" value="ECO:0007669"/>
    <property type="project" value="UniProtKB-KW"/>
</dbReference>
<reference evidence="13 14" key="1">
    <citation type="submission" date="2018-05" db="EMBL/GenBank/DDBJ databases">
        <title>Genomic Encyclopedia of Type Strains, Phase IV (KMG-IV): sequencing the most valuable type-strain genomes for metagenomic binning, comparative biology and taxonomic classification.</title>
        <authorList>
            <person name="Goeker M."/>
        </authorList>
    </citation>
    <scope>NUCLEOTIDE SEQUENCE [LARGE SCALE GENOMIC DNA]</scope>
    <source>
        <strain evidence="13 14">DSM 2626</strain>
    </source>
</reference>
<dbReference type="InterPro" id="IPR050106">
    <property type="entry name" value="HistidinolP_aminotransfase"/>
</dbReference>
<dbReference type="RefSeq" id="WP_146211821.1">
    <property type="nucleotide sequence ID" value="NZ_QGGH01000011.1"/>
</dbReference>
<accession>A0A8E2W854</accession>
<dbReference type="SUPFAM" id="SSF53383">
    <property type="entry name" value="PLP-dependent transferases"/>
    <property type="match status" value="1"/>
</dbReference>
<evidence type="ECO:0000256" key="7">
    <source>
        <dbReference type="ARBA" id="ARBA00022679"/>
    </source>
</evidence>
<evidence type="ECO:0000256" key="6">
    <source>
        <dbReference type="ARBA" id="ARBA00022605"/>
    </source>
</evidence>
<dbReference type="InterPro" id="IPR004839">
    <property type="entry name" value="Aminotransferase_I/II_large"/>
</dbReference>
<dbReference type="Gene3D" id="3.40.640.10">
    <property type="entry name" value="Type I PLP-dependent aspartate aminotransferase-like (Major domain)"/>
    <property type="match status" value="1"/>
</dbReference>
<dbReference type="PANTHER" id="PTHR43643">
    <property type="entry name" value="HISTIDINOL-PHOSPHATE AMINOTRANSFERASE 2"/>
    <property type="match status" value="1"/>
</dbReference>
<proteinExistence type="inferred from homology"/>
<evidence type="ECO:0000256" key="9">
    <source>
        <dbReference type="ARBA" id="ARBA00023102"/>
    </source>
</evidence>
<evidence type="ECO:0000256" key="5">
    <source>
        <dbReference type="ARBA" id="ARBA00022576"/>
    </source>
</evidence>
<name>A0A8E2W854_RHILI</name>
<dbReference type="InterPro" id="IPR015422">
    <property type="entry name" value="PyrdxlP-dep_Trfase_small"/>
</dbReference>
<keyword evidence="9" id="KW-0368">Histidine biosynthesis</keyword>
<dbReference type="CDD" id="cd00609">
    <property type="entry name" value="AAT_like"/>
    <property type="match status" value="1"/>
</dbReference>
<organism evidence="13 14">
    <name type="scientific">Rhizobium loti</name>
    <name type="common">Mesorhizobium loti</name>
    <dbReference type="NCBI Taxonomy" id="381"/>
    <lineage>
        <taxon>Bacteria</taxon>
        <taxon>Pseudomonadati</taxon>
        <taxon>Pseudomonadota</taxon>
        <taxon>Alphaproteobacteria</taxon>
        <taxon>Hyphomicrobiales</taxon>
        <taxon>Phyllobacteriaceae</taxon>
        <taxon>Mesorhizobium</taxon>
    </lineage>
</organism>
<dbReference type="EMBL" id="QGGH01000011">
    <property type="protein sequence ID" value="PWJ88383.1"/>
    <property type="molecule type" value="Genomic_DNA"/>
</dbReference>
<evidence type="ECO:0000256" key="4">
    <source>
        <dbReference type="ARBA" id="ARBA00012748"/>
    </source>
</evidence>
<keyword evidence="7 13" id="KW-0808">Transferase</keyword>
<dbReference type="InterPro" id="IPR001917">
    <property type="entry name" value="Aminotrans_II_pyridoxalP_BS"/>
</dbReference>
<dbReference type="GO" id="GO:0004400">
    <property type="term" value="F:histidinol-phosphate transaminase activity"/>
    <property type="evidence" value="ECO:0007669"/>
    <property type="project" value="UniProtKB-EC"/>
</dbReference>
<dbReference type="Proteomes" id="UP000245631">
    <property type="component" value="Unassembled WGS sequence"/>
</dbReference>
<keyword evidence="8 11" id="KW-0663">Pyridoxal phosphate</keyword>
<comment type="cofactor">
    <cofactor evidence="1 11">
        <name>pyridoxal 5'-phosphate</name>
        <dbReference type="ChEBI" id="CHEBI:597326"/>
    </cofactor>
</comment>
<dbReference type="Pfam" id="PF00155">
    <property type="entry name" value="Aminotran_1_2"/>
    <property type="match status" value="1"/>
</dbReference>
<evidence type="ECO:0000256" key="3">
    <source>
        <dbReference type="ARBA" id="ARBA00007970"/>
    </source>
</evidence>
<evidence type="ECO:0000313" key="14">
    <source>
        <dbReference type="Proteomes" id="UP000245631"/>
    </source>
</evidence>
<dbReference type="AlphaFoldDB" id="A0A8E2W854"/>
<dbReference type="InterPro" id="IPR015424">
    <property type="entry name" value="PyrdxlP-dep_Trfase"/>
</dbReference>
<comment type="pathway">
    <text evidence="2">Amino-acid biosynthesis; L-histidine biosynthesis; L-histidine from 5-phospho-alpha-D-ribose 1-diphosphate: step 7/9.</text>
</comment>
<evidence type="ECO:0000256" key="2">
    <source>
        <dbReference type="ARBA" id="ARBA00005011"/>
    </source>
</evidence>
<dbReference type="Gene3D" id="3.90.1150.10">
    <property type="entry name" value="Aspartate Aminotransferase, domain 1"/>
    <property type="match status" value="1"/>
</dbReference>
<comment type="catalytic activity">
    <reaction evidence="10">
        <text>L-histidinol phosphate + 2-oxoglutarate = 3-(imidazol-4-yl)-2-oxopropyl phosphate + L-glutamate</text>
        <dbReference type="Rhea" id="RHEA:23744"/>
        <dbReference type="ChEBI" id="CHEBI:16810"/>
        <dbReference type="ChEBI" id="CHEBI:29985"/>
        <dbReference type="ChEBI" id="CHEBI:57766"/>
        <dbReference type="ChEBI" id="CHEBI:57980"/>
        <dbReference type="EC" id="2.6.1.9"/>
    </reaction>
</comment>
<protein>
    <recommendedName>
        <fullName evidence="4">histidinol-phosphate transaminase</fullName>
        <ecNumber evidence="4">2.6.1.9</ecNumber>
    </recommendedName>
</protein>